<organism evidence="2 3">
    <name type="scientific">Frankliniella fusca</name>
    <dbReference type="NCBI Taxonomy" id="407009"/>
    <lineage>
        <taxon>Eukaryota</taxon>
        <taxon>Metazoa</taxon>
        <taxon>Ecdysozoa</taxon>
        <taxon>Arthropoda</taxon>
        <taxon>Hexapoda</taxon>
        <taxon>Insecta</taxon>
        <taxon>Pterygota</taxon>
        <taxon>Neoptera</taxon>
        <taxon>Paraneoptera</taxon>
        <taxon>Thysanoptera</taxon>
        <taxon>Terebrantia</taxon>
        <taxon>Thripoidea</taxon>
        <taxon>Thripidae</taxon>
        <taxon>Frankliniella</taxon>
    </lineage>
</organism>
<accession>A0AAE1H751</accession>
<keyword evidence="3" id="KW-1185">Reference proteome</keyword>
<dbReference type="GO" id="GO:0005840">
    <property type="term" value="C:ribosome"/>
    <property type="evidence" value="ECO:0007669"/>
    <property type="project" value="UniProtKB-KW"/>
</dbReference>
<dbReference type="PANTHER" id="PTHR46579:SF1">
    <property type="entry name" value="F5_8 TYPE C DOMAIN-CONTAINING PROTEIN"/>
    <property type="match status" value="1"/>
</dbReference>
<proteinExistence type="predicted"/>
<dbReference type="PANTHER" id="PTHR46579">
    <property type="entry name" value="F5/8 TYPE C DOMAIN-CONTAINING PROTEIN-RELATED"/>
    <property type="match status" value="1"/>
</dbReference>
<reference evidence="2" key="1">
    <citation type="submission" date="2021-07" db="EMBL/GenBank/DDBJ databases">
        <authorList>
            <person name="Catto M.A."/>
            <person name="Jacobson A."/>
            <person name="Kennedy G."/>
            <person name="Labadie P."/>
            <person name="Hunt B.G."/>
            <person name="Srinivasan R."/>
        </authorList>
    </citation>
    <scope>NUCLEOTIDE SEQUENCE</scope>
    <source>
        <strain evidence="2">PL_HMW_Pooled</strain>
        <tissue evidence="2">Head</tissue>
    </source>
</reference>
<dbReference type="Proteomes" id="UP001219518">
    <property type="component" value="Unassembled WGS sequence"/>
</dbReference>
<keyword evidence="2" id="KW-0687">Ribonucleoprotein</keyword>
<comment type="caution">
    <text evidence="2">The sequence shown here is derived from an EMBL/GenBank/DDBJ whole genome shotgun (WGS) entry which is preliminary data.</text>
</comment>
<dbReference type="Pfam" id="PF06869">
    <property type="entry name" value="DUF1258"/>
    <property type="match status" value="1"/>
</dbReference>
<feature type="region of interest" description="Disordered" evidence="1">
    <location>
        <begin position="1"/>
        <end position="33"/>
    </location>
</feature>
<evidence type="ECO:0000256" key="1">
    <source>
        <dbReference type="SAM" id="MobiDB-lite"/>
    </source>
</evidence>
<reference evidence="2" key="2">
    <citation type="journal article" date="2023" name="BMC Genomics">
        <title>Pest status, molecular evolution, and epigenetic factors derived from the genome assembly of Frankliniella fusca, a thysanopteran phytovirus vector.</title>
        <authorList>
            <person name="Catto M.A."/>
            <person name="Labadie P.E."/>
            <person name="Jacobson A.L."/>
            <person name="Kennedy G.G."/>
            <person name="Srinivasan R."/>
            <person name="Hunt B.G."/>
        </authorList>
    </citation>
    <scope>NUCLEOTIDE SEQUENCE</scope>
    <source>
        <strain evidence="2">PL_HMW_Pooled</strain>
    </source>
</reference>
<dbReference type="EMBL" id="JAHWGI010000466">
    <property type="protein sequence ID" value="KAK3915868.1"/>
    <property type="molecule type" value="Genomic_DNA"/>
</dbReference>
<evidence type="ECO:0000313" key="3">
    <source>
        <dbReference type="Proteomes" id="UP001219518"/>
    </source>
</evidence>
<name>A0AAE1H751_9NEOP</name>
<gene>
    <name evidence="2" type="ORF">KUF71_006011</name>
</gene>
<keyword evidence="2" id="KW-0689">Ribosomal protein</keyword>
<dbReference type="AlphaFoldDB" id="A0AAE1H751"/>
<dbReference type="InterPro" id="IPR009667">
    <property type="entry name" value="DUF1258"/>
</dbReference>
<protein>
    <submittedName>
        <fullName evidence="2">40S ribosomal protein S26-1</fullName>
    </submittedName>
</protein>
<evidence type="ECO:0000313" key="2">
    <source>
        <dbReference type="EMBL" id="KAK3915868.1"/>
    </source>
</evidence>
<sequence length="908" mass="103103">MELIHDGKQGKLSRQAKRARRQVLNADEDGNQTQVHLSNQSIEAHSATFTRAAVDFRTHPEQAKPGPSVSIGSATSSFMSSTSAVCRQAPNVSVLLPNLNEEMGADPVGLTPQPVPHFGDSQGVDMSLGTVVLGDLPVDCVATEFTAEDISEQFSRFAVEDCDDDFFVREAHSSSDEKCLYEGSPISSMESITAIMSFLQSEHLSGAGLRRLLALIDLNLPKPNNFFKSSAQLFKILEHSEEPPEISYFCSICLKQLTSSSDLCSTCTDENKNYCMFIRLPLVPQVQRMCNRPHFSQDIEYKFTRVKLNVDNLEDIYDGTAYKLAEQQFKSGETNLTLTWNTDGVQVFKSSLMSLWPFYFVVNELPPNKRFLPENMLLGGIWCGASKPHPNLSLRHIYQDLKLLENGVSVSETAVSKVFVKLICGTCDAPAIAYFLNMKTHSGFFSCHLCLCYGENSQDTEDVTVFPFERNFLPRTLDQYHDNVQFAIDNKVLHNKSLQNDERCCGIKGPTYLSYMMDNMFLSTAIDSMHCVYLGVTRQMLYLFTERCYKDKPWSLFSKIETVNNRILNLQPPHFLDRKPDSLDKLVHWKASMFRAFLFHFALTVFYGLLHSDYFDHFVLFVSGVSLLNSSSVSRQDIQTASLLLSSFVENFEVLYGKRHMSHNVHMLLHLGESVQYLAPLWATSCFPFENMNGKLVQLVHGTRHAGLQISANLSMVTRLPLMIHNLENVDVKQYCKRLRYKWMQLKVNYKIGENIFCIGNLKPLSLTDHWMLAEISQVTLQPCLESIQVFHRLYKDGFIYVSLNYRKSQRDSSFVKYDCRNSVELGNIVSFVRISETNTNHYAVIKRLESSLQFHSDVHPVRHLHEIHTPHVGIDVVPVTSLLTVLFKVEVSGVLYVSEPLNSFESE</sequence>